<keyword evidence="7 14" id="KW-0378">Hydrolase</keyword>
<evidence type="ECO:0000256" key="7">
    <source>
        <dbReference type="ARBA" id="ARBA00022801"/>
    </source>
</evidence>
<protein>
    <recommendedName>
        <fullName evidence="5 13">Malto-oligosyltrehalose trehalohydrolase</fullName>
        <shortName evidence="14">MTHase</shortName>
        <ecNumber evidence="4 13">3.2.1.141</ecNumber>
    </recommendedName>
    <alternativeName>
        <fullName evidence="11 14">4-alpha-D-((1-&gt;4)-alpha-D-glucano)trehalose trehalohydrolase</fullName>
    </alternativeName>
    <alternativeName>
        <fullName evidence="10 14">Maltooligosyl trehalose trehalohydrolase</fullName>
    </alternativeName>
</protein>
<dbReference type="InterPro" id="IPR013783">
    <property type="entry name" value="Ig-like_fold"/>
</dbReference>
<feature type="domain" description="Glycosyl hydrolase family 13 catalytic" evidence="17">
    <location>
        <begin position="120"/>
        <end position="464"/>
    </location>
</feature>
<sequence>MNTNFARERSWGAEILPAGGARFRLWAPAHETVSLVAMPSGKAQDMERAGDGWFELSTDLVKPGDGYLFELPGGMRVPDPAARAQVDDVHGPSKLVDPRAYDWRIPDWRGRPWEDAVIYELHTGTFTADGTFGGIESKLDHLVALGVSVLELMPVAQFAGNRGWGYDGVLMYAPHLAYGGPAALKHLVDAAHARGLMVFLDVVYNHFGPDGNYLHSYAPDFFDDTRHTPWGAAIAYERPPVRAYFVENALYWLEEYRFDGLRLDAVDQIRDDSLLLDIANTVRSRITDRHVHLTTEDERNVTFLTERTDGVAKRYSGEWNDDFHHAAHVIAVGESDGYYQDYIDAPVADLARALAEGYVYQGEPSPFRDGKKRGEPSACLPPAAFVDFLQNHDQAGNRAFGERLSSLAEPDAIEALTAILLLAPQTPLLFMGEEWGETRPFQYFTDFEGDLAAQVREGRRNEFRKWRIFADPKSREQIPDPNAMSTFEASQLDWAKTVHAPYQERLAFVSHLLNVRRERIAPLISSIPGKAGTVLAADGQGLSVSWKLPDGGTLTMAANLSDMPWMPPEEIRERATAGDLIYARADGDAGKRDGAMPAWSVAVRIREPQ</sequence>
<evidence type="ECO:0000256" key="12">
    <source>
        <dbReference type="ARBA" id="ARBA00034013"/>
    </source>
</evidence>
<dbReference type="InterPro" id="IPR006047">
    <property type="entry name" value="GH13_cat_dom"/>
</dbReference>
<dbReference type="CDD" id="cd02853">
    <property type="entry name" value="E_set_MTHase_like_N"/>
    <property type="match status" value="1"/>
</dbReference>
<evidence type="ECO:0000256" key="10">
    <source>
        <dbReference type="ARBA" id="ARBA00032057"/>
    </source>
</evidence>
<dbReference type="EC" id="3.2.1.141" evidence="4 13"/>
<evidence type="ECO:0000256" key="8">
    <source>
        <dbReference type="ARBA" id="ARBA00023277"/>
    </source>
</evidence>
<accession>A0A0A8JYV9</accession>
<evidence type="ECO:0000256" key="13">
    <source>
        <dbReference type="NCBIfam" id="TIGR02402"/>
    </source>
</evidence>
<keyword evidence="8" id="KW-0119">Carbohydrate metabolism</keyword>
<evidence type="ECO:0000256" key="16">
    <source>
        <dbReference type="PIRSR" id="PIRSR006337-3"/>
    </source>
</evidence>
<evidence type="ECO:0000256" key="5">
    <source>
        <dbReference type="ARBA" id="ARBA00015938"/>
    </source>
</evidence>
<dbReference type="PIRSF" id="PIRSF006337">
    <property type="entry name" value="Trehalose_TreZ"/>
    <property type="match status" value="1"/>
</dbReference>
<dbReference type="GO" id="GO:0005992">
    <property type="term" value="P:trehalose biosynthetic process"/>
    <property type="evidence" value="ECO:0007669"/>
    <property type="project" value="UniProtKB-UniRule"/>
</dbReference>
<evidence type="ECO:0000313" key="18">
    <source>
        <dbReference type="EMBL" id="BAQ15611.1"/>
    </source>
</evidence>
<dbReference type="InterPro" id="IPR017853">
    <property type="entry name" value="GH"/>
</dbReference>
<name>A0A0A8JYV9_9HYPH</name>
<dbReference type="Gene3D" id="3.20.20.80">
    <property type="entry name" value="Glycosidases"/>
    <property type="match status" value="1"/>
</dbReference>
<dbReference type="InterPro" id="IPR014756">
    <property type="entry name" value="Ig_E-set"/>
</dbReference>
<dbReference type="GO" id="GO:0005737">
    <property type="term" value="C:cytoplasm"/>
    <property type="evidence" value="ECO:0007669"/>
    <property type="project" value="UniProtKB-SubCell"/>
</dbReference>
<evidence type="ECO:0000256" key="11">
    <source>
        <dbReference type="ARBA" id="ARBA00033284"/>
    </source>
</evidence>
<feature type="active site" description="Proton donor" evidence="15">
    <location>
        <position position="296"/>
    </location>
</feature>
<dbReference type="SUPFAM" id="SSF81296">
    <property type="entry name" value="E set domains"/>
    <property type="match status" value="1"/>
</dbReference>
<evidence type="ECO:0000256" key="6">
    <source>
        <dbReference type="ARBA" id="ARBA00022490"/>
    </source>
</evidence>
<dbReference type="AlphaFoldDB" id="A0A0A8JYV9"/>
<dbReference type="Gene3D" id="2.60.40.10">
    <property type="entry name" value="Immunoglobulins"/>
    <property type="match status" value="1"/>
</dbReference>
<dbReference type="STRING" id="1384459.GL4_0141"/>
<comment type="subcellular location">
    <subcellularLocation>
        <location evidence="1 15">Cytoplasm</location>
    </subcellularLocation>
</comment>
<dbReference type="Proteomes" id="UP000031643">
    <property type="component" value="Chromosome"/>
</dbReference>
<dbReference type="NCBIfam" id="TIGR02402">
    <property type="entry name" value="trehalose_TreZ"/>
    <property type="match status" value="1"/>
</dbReference>
<dbReference type="InterPro" id="IPR012768">
    <property type="entry name" value="Trehalose_TreZ"/>
</dbReference>
<comment type="catalytic activity">
    <reaction evidence="12 14">
        <text>hydrolysis of (1-&gt;4)-alpha-D-glucosidic linkage in 4-alpha-D-[(1-&gt;4)-alpha-D-glucanosyl]n trehalose to yield trehalose and (1-&gt;4)-alpha-D-glucan.</text>
        <dbReference type="EC" id="3.2.1.141"/>
    </reaction>
</comment>
<dbReference type="InterPro" id="IPR022567">
    <property type="entry name" value="DUF3459"/>
</dbReference>
<dbReference type="Gene3D" id="2.60.40.1180">
    <property type="entry name" value="Golgi alpha-mannosidase II"/>
    <property type="match status" value="1"/>
</dbReference>
<keyword evidence="9 14" id="KW-0326">Glycosidase</keyword>
<dbReference type="OrthoDB" id="9800174at2"/>
<evidence type="ECO:0000256" key="15">
    <source>
        <dbReference type="PIRSR" id="PIRSR006337-1"/>
    </source>
</evidence>
<reference evidence="18 19" key="1">
    <citation type="submission" date="2014-09" db="EMBL/GenBank/DDBJ databases">
        <title>Genome sequencing of Methyloceanibacter caenitepidi Gela4.</title>
        <authorList>
            <person name="Takeuchi M."/>
            <person name="Susumu S."/>
            <person name="Kamagata Y."/>
            <person name="Oshima K."/>
            <person name="Hattori M."/>
            <person name="Iwasaki W."/>
        </authorList>
    </citation>
    <scope>NUCLEOTIDE SEQUENCE [LARGE SCALE GENOMIC DNA]</scope>
    <source>
        <strain evidence="18 19">Gela4</strain>
    </source>
</reference>
<evidence type="ECO:0000313" key="19">
    <source>
        <dbReference type="Proteomes" id="UP000031643"/>
    </source>
</evidence>
<dbReference type="EMBL" id="AP014648">
    <property type="protein sequence ID" value="BAQ15611.1"/>
    <property type="molecule type" value="Genomic_DNA"/>
</dbReference>
<dbReference type="PANTHER" id="PTHR43651">
    <property type="entry name" value="1,4-ALPHA-GLUCAN-BRANCHING ENZYME"/>
    <property type="match status" value="1"/>
</dbReference>
<dbReference type="Gene3D" id="1.10.10.760">
    <property type="entry name" value="E-set domains of sugar-utilizing enzymes"/>
    <property type="match status" value="1"/>
</dbReference>
<evidence type="ECO:0000256" key="9">
    <source>
        <dbReference type="ARBA" id="ARBA00023295"/>
    </source>
</evidence>
<comment type="similarity">
    <text evidence="3 14">Belongs to the glycosyl hydrolase 13 family.</text>
</comment>
<proteinExistence type="inferred from homology"/>
<evidence type="ECO:0000256" key="2">
    <source>
        <dbReference type="ARBA" id="ARBA00005199"/>
    </source>
</evidence>
<dbReference type="RefSeq" id="WP_045363449.1">
    <property type="nucleotide sequence ID" value="NZ_AP014648.1"/>
</dbReference>
<comment type="pathway">
    <text evidence="2 14">Glycan biosynthesis; trehalose biosynthesis.</text>
</comment>
<dbReference type="UniPathway" id="UPA00299"/>
<evidence type="ECO:0000256" key="14">
    <source>
        <dbReference type="PIRNR" id="PIRNR006337"/>
    </source>
</evidence>
<evidence type="ECO:0000259" key="17">
    <source>
        <dbReference type="SMART" id="SM00642"/>
    </source>
</evidence>
<dbReference type="KEGG" id="mcg:GL4_0141"/>
<dbReference type="SMART" id="SM00642">
    <property type="entry name" value="Aamy"/>
    <property type="match status" value="1"/>
</dbReference>
<dbReference type="HOGENOM" id="CLU_020726_0_0_5"/>
<dbReference type="Pfam" id="PF11941">
    <property type="entry name" value="DUF3459"/>
    <property type="match status" value="1"/>
</dbReference>
<organism evidence="18 19">
    <name type="scientific">Methyloceanibacter caenitepidi</name>
    <dbReference type="NCBI Taxonomy" id="1384459"/>
    <lineage>
        <taxon>Bacteria</taxon>
        <taxon>Pseudomonadati</taxon>
        <taxon>Pseudomonadota</taxon>
        <taxon>Alphaproteobacteria</taxon>
        <taxon>Hyphomicrobiales</taxon>
        <taxon>Hyphomicrobiaceae</taxon>
        <taxon>Methyloceanibacter</taxon>
    </lineage>
</organism>
<dbReference type="Pfam" id="PF00128">
    <property type="entry name" value="Alpha-amylase"/>
    <property type="match status" value="2"/>
</dbReference>
<feature type="active site" description="Nucleophile" evidence="15">
    <location>
        <position position="264"/>
    </location>
</feature>
<keyword evidence="6" id="KW-0963">Cytoplasm</keyword>
<gene>
    <name evidence="18" type="ORF">GL4_0141</name>
</gene>
<dbReference type="InterPro" id="IPR013780">
    <property type="entry name" value="Glyco_hydro_b"/>
</dbReference>
<dbReference type="SUPFAM" id="SSF51445">
    <property type="entry name" value="(Trans)glycosidases"/>
    <property type="match status" value="1"/>
</dbReference>
<dbReference type="PANTHER" id="PTHR43651:SF11">
    <property type="entry name" value="MALTO-OLIGOSYLTREHALOSE TREHALOHYDROLASE"/>
    <property type="match status" value="1"/>
</dbReference>
<keyword evidence="19" id="KW-1185">Reference proteome</keyword>
<dbReference type="InterPro" id="IPR044901">
    <property type="entry name" value="Trehalose_TreZ_E-set_sf"/>
</dbReference>
<dbReference type="GO" id="GO:0033942">
    <property type="term" value="F:4-alpha-D-(1-&gt;4)-alpha-D-glucanotrehalose trehalohydrolase activity"/>
    <property type="evidence" value="ECO:0007669"/>
    <property type="project" value="UniProtKB-EC"/>
</dbReference>
<feature type="site" description="Transition state stabilizer" evidence="16">
    <location>
        <position position="393"/>
    </location>
</feature>
<evidence type="ECO:0000256" key="1">
    <source>
        <dbReference type="ARBA" id="ARBA00004496"/>
    </source>
</evidence>
<evidence type="ECO:0000256" key="3">
    <source>
        <dbReference type="ARBA" id="ARBA00008061"/>
    </source>
</evidence>
<evidence type="ECO:0000256" key="4">
    <source>
        <dbReference type="ARBA" id="ARBA00012268"/>
    </source>
</evidence>
<dbReference type="CDD" id="cd11325">
    <property type="entry name" value="AmyAc_GTHase"/>
    <property type="match status" value="1"/>
</dbReference>